<dbReference type="GO" id="GO:0044718">
    <property type="term" value="P:siderophore transmembrane transport"/>
    <property type="evidence" value="ECO:0007669"/>
    <property type="project" value="TreeGrafter"/>
</dbReference>
<dbReference type="Proteomes" id="UP000653797">
    <property type="component" value="Unassembled WGS sequence"/>
</dbReference>
<feature type="domain" description="TonB-dependent receptor plug" evidence="13">
    <location>
        <begin position="138"/>
        <end position="217"/>
    </location>
</feature>
<dbReference type="SUPFAM" id="SSF49464">
    <property type="entry name" value="Carboxypeptidase regulatory domain-like"/>
    <property type="match status" value="1"/>
</dbReference>
<evidence type="ECO:0000256" key="8">
    <source>
        <dbReference type="ARBA" id="ARBA00023170"/>
    </source>
</evidence>
<keyword evidence="4" id="KW-0812">Transmembrane</keyword>
<organism evidence="14 15">
    <name type="scientific">Spirosoma validum</name>
    <dbReference type="NCBI Taxonomy" id="2771355"/>
    <lineage>
        <taxon>Bacteria</taxon>
        <taxon>Pseudomonadati</taxon>
        <taxon>Bacteroidota</taxon>
        <taxon>Cytophagia</taxon>
        <taxon>Cytophagales</taxon>
        <taxon>Cytophagaceae</taxon>
        <taxon>Spirosoma</taxon>
    </lineage>
</organism>
<proteinExistence type="inferred from homology"/>
<keyword evidence="7 10" id="KW-0472">Membrane</keyword>
<evidence type="ECO:0000256" key="10">
    <source>
        <dbReference type="RuleBase" id="RU003357"/>
    </source>
</evidence>
<dbReference type="InterPro" id="IPR036942">
    <property type="entry name" value="Beta-barrel_TonB_sf"/>
</dbReference>
<evidence type="ECO:0000256" key="11">
    <source>
        <dbReference type="SAM" id="SignalP"/>
    </source>
</evidence>
<evidence type="ECO:0000256" key="6">
    <source>
        <dbReference type="ARBA" id="ARBA00023077"/>
    </source>
</evidence>
<dbReference type="Gene3D" id="2.40.170.20">
    <property type="entry name" value="TonB-dependent receptor, beta-barrel domain"/>
    <property type="match status" value="1"/>
</dbReference>
<name>A0A927B2F5_9BACT</name>
<dbReference type="Pfam" id="PF00593">
    <property type="entry name" value="TonB_dep_Rec_b-barrel"/>
    <property type="match status" value="1"/>
</dbReference>
<sequence>MKTTLFWLSVLVWFPLVAHSQTTITGLISDKKGRPLPGASVGILGGYDGAMTADNGTFSFSTSEKGSTRVRLQMLGFQSRDTLLTLGQSGNVALNLQLSDVSVALNEVQVKSKGNDFLSKGGTLSLQALDVRAMGGSNADIANAFRTLPGVQPVTNATGLLVRGGSGDETKVFIDGMQANNFFYTGSPDVSQRGRFNPDLFEGNFFSSGGYSALYGQALSSTLILDTRNLPAQSSVNAAINSTGGTLDATHLMARQRQAISASVNYMNMSPYYQLVPQRRDFTEGPSFLDMTVNVRKQFRRQDMLKLLSSYGQNNVAFTMPNVDRANVRDYYRLQSRNVYNNLTYSSFLGRGIHLHAGFAFSLASTTYQSDTLMQIDAKSPNRALPERQVLLGSYQGRVVLRKVINPNTDIYIGAETQLTTDTYARAYAGRSRQDLVNGQYVAAFAETNLTVQERWNARLGVRLEHQSLLSGTNLSPRATVNYRLAKQEKLFVSYGQFFQTPDTQWLINRTSPNDRLQAQKATHYIVGYLRERAGSIIRLEAFYKTYNRLLRTTDTSTTGQGYAQGIEAFWRNKSLIKNGDFWLSYAYLDTKRQYLTYPVMAQPNFAARHVASAVMKKYLTGPALSVGLTYTYASGRPYYNPSQPVSEFMTDRTADYHNLGVTLAHLTRFLGSNALWVMSANNLLGSQQIFDYQYSTIDPSRRQAVTPLASRFYYVGLFLSWGIDKRQKTIDDLL</sequence>
<keyword evidence="5 11" id="KW-0732">Signal</keyword>
<comment type="similarity">
    <text evidence="10">Belongs to the TonB-dependent receptor family.</text>
</comment>
<dbReference type="InterPro" id="IPR037066">
    <property type="entry name" value="Plug_dom_sf"/>
</dbReference>
<dbReference type="RefSeq" id="WP_191039709.1">
    <property type="nucleotide sequence ID" value="NZ_JACXAA010000004.1"/>
</dbReference>
<dbReference type="Gene3D" id="2.170.130.10">
    <property type="entry name" value="TonB-dependent receptor, plug domain"/>
    <property type="match status" value="1"/>
</dbReference>
<dbReference type="GO" id="GO:0015344">
    <property type="term" value="F:siderophore uptake transmembrane transporter activity"/>
    <property type="evidence" value="ECO:0007669"/>
    <property type="project" value="TreeGrafter"/>
</dbReference>
<evidence type="ECO:0000256" key="1">
    <source>
        <dbReference type="ARBA" id="ARBA00004571"/>
    </source>
</evidence>
<protein>
    <submittedName>
        <fullName evidence="14">TonB-dependent receptor</fullName>
    </submittedName>
</protein>
<feature type="signal peptide" evidence="11">
    <location>
        <begin position="1"/>
        <end position="20"/>
    </location>
</feature>
<dbReference type="SUPFAM" id="SSF56935">
    <property type="entry name" value="Porins"/>
    <property type="match status" value="1"/>
</dbReference>
<dbReference type="PANTHER" id="PTHR30069:SF29">
    <property type="entry name" value="HEMOGLOBIN AND HEMOGLOBIN-HAPTOGLOBIN-BINDING PROTEIN 1-RELATED"/>
    <property type="match status" value="1"/>
</dbReference>
<evidence type="ECO:0000256" key="3">
    <source>
        <dbReference type="ARBA" id="ARBA00022452"/>
    </source>
</evidence>
<keyword evidence="9" id="KW-0998">Cell outer membrane</keyword>
<feature type="domain" description="TonB-dependent receptor-like beta-barrel" evidence="12">
    <location>
        <begin position="309"/>
        <end position="665"/>
    </location>
</feature>
<feature type="chain" id="PRO_5036794914" evidence="11">
    <location>
        <begin position="21"/>
        <end position="735"/>
    </location>
</feature>
<comment type="caution">
    <text evidence="14">The sequence shown here is derived from an EMBL/GenBank/DDBJ whole genome shotgun (WGS) entry which is preliminary data.</text>
</comment>
<accession>A0A927B2F5</accession>
<dbReference type="Gene3D" id="2.60.40.1120">
    <property type="entry name" value="Carboxypeptidase-like, regulatory domain"/>
    <property type="match status" value="1"/>
</dbReference>
<reference evidence="14" key="1">
    <citation type="submission" date="2020-09" db="EMBL/GenBank/DDBJ databases">
        <authorList>
            <person name="Kim M.K."/>
        </authorList>
    </citation>
    <scope>NUCLEOTIDE SEQUENCE</scope>
    <source>
        <strain evidence="14">BT704</strain>
    </source>
</reference>
<evidence type="ECO:0000256" key="9">
    <source>
        <dbReference type="ARBA" id="ARBA00023237"/>
    </source>
</evidence>
<dbReference type="InterPro" id="IPR000531">
    <property type="entry name" value="Beta-barrel_TonB"/>
</dbReference>
<dbReference type="InterPro" id="IPR008969">
    <property type="entry name" value="CarboxyPept-like_regulatory"/>
</dbReference>
<evidence type="ECO:0000313" key="14">
    <source>
        <dbReference type="EMBL" id="MBD2754083.1"/>
    </source>
</evidence>
<evidence type="ECO:0000259" key="13">
    <source>
        <dbReference type="Pfam" id="PF07715"/>
    </source>
</evidence>
<gene>
    <name evidence="14" type="ORF">IC230_14335</name>
</gene>
<evidence type="ECO:0000256" key="2">
    <source>
        <dbReference type="ARBA" id="ARBA00022448"/>
    </source>
</evidence>
<keyword evidence="3" id="KW-1134">Transmembrane beta strand</keyword>
<evidence type="ECO:0000256" key="4">
    <source>
        <dbReference type="ARBA" id="ARBA00022692"/>
    </source>
</evidence>
<dbReference type="Pfam" id="PF07715">
    <property type="entry name" value="Plug"/>
    <property type="match status" value="1"/>
</dbReference>
<evidence type="ECO:0000259" key="12">
    <source>
        <dbReference type="Pfam" id="PF00593"/>
    </source>
</evidence>
<keyword evidence="15" id="KW-1185">Reference proteome</keyword>
<keyword evidence="8 14" id="KW-0675">Receptor</keyword>
<dbReference type="InterPro" id="IPR039426">
    <property type="entry name" value="TonB-dep_rcpt-like"/>
</dbReference>
<keyword evidence="2" id="KW-0813">Transport</keyword>
<dbReference type="PANTHER" id="PTHR30069">
    <property type="entry name" value="TONB-DEPENDENT OUTER MEMBRANE RECEPTOR"/>
    <property type="match status" value="1"/>
</dbReference>
<keyword evidence="6 10" id="KW-0798">TonB box</keyword>
<comment type="subcellular location">
    <subcellularLocation>
        <location evidence="1">Cell outer membrane</location>
        <topology evidence="1">Multi-pass membrane protein</topology>
    </subcellularLocation>
</comment>
<evidence type="ECO:0000256" key="5">
    <source>
        <dbReference type="ARBA" id="ARBA00022729"/>
    </source>
</evidence>
<evidence type="ECO:0000313" key="15">
    <source>
        <dbReference type="Proteomes" id="UP000653797"/>
    </source>
</evidence>
<dbReference type="GO" id="GO:0009279">
    <property type="term" value="C:cell outer membrane"/>
    <property type="evidence" value="ECO:0007669"/>
    <property type="project" value="UniProtKB-SubCell"/>
</dbReference>
<dbReference type="AlphaFoldDB" id="A0A927B2F5"/>
<evidence type="ECO:0000256" key="7">
    <source>
        <dbReference type="ARBA" id="ARBA00023136"/>
    </source>
</evidence>
<dbReference type="EMBL" id="JACXAA010000004">
    <property type="protein sequence ID" value="MBD2754083.1"/>
    <property type="molecule type" value="Genomic_DNA"/>
</dbReference>
<dbReference type="Pfam" id="PF13715">
    <property type="entry name" value="CarbopepD_reg_2"/>
    <property type="match status" value="1"/>
</dbReference>
<dbReference type="InterPro" id="IPR012910">
    <property type="entry name" value="Plug_dom"/>
</dbReference>